<accession>A0A2R6AXU4</accession>
<dbReference type="AlphaFoldDB" id="A0A2R6AXU4"/>
<evidence type="ECO:0000313" key="2">
    <source>
        <dbReference type="EMBL" id="PSN91215.1"/>
    </source>
</evidence>
<dbReference type="Pfam" id="PF00535">
    <property type="entry name" value="Glycos_transf_2"/>
    <property type="match status" value="1"/>
</dbReference>
<dbReference type="Gene3D" id="3.90.550.10">
    <property type="entry name" value="Spore Coat Polysaccharide Biosynthesis Protein SpsA, Chain A"/>
    <property type="match status" value="1"/>
</dbReference>
<dbReference type="InterPro" id="IPR050256">
    <property type="entry name" value="Glycosyltransferase_2"/>
</dbReference>
<evidence type="ECO:0000259" key="1">
    <source>
        <dbReference type="Pfam" id="PF00535"/>
    </source>
</evidence>
<gene>
    <name evidence="2" type="ORF">B9Q08_03275</name>
</gene>
<proteinExistence type="predicted"/>
<dbReference type="EMBL" id="NEXJ01000053">
    <property type="protein sequence ID" value="PSN91215.1"/>
    <property type="molecule type" value="Genomic_DNA"/>
</dbReference>
<protein>
    <recommendedName>
        <fullName evidence="1">Glycosyltransferase 2-like domain-containing protein</fullName>
    </recommendedName>
</protein>
<dbReference type="PANTHER" id="PTHR48090:SF7">
    <property type="entry name" value="RFBJ PROTEIN"/>
    <property type="match status" value="1"/>
</dbReference>
<reference evidence="2 3" key="1">
    <citation type="submission" date="2017-04" db="EMBL/GenBank/DDBJ databases">
        <title>Novel microbial lineages endemic to geothermal iron-oxide mats fill important gaps in the evolutionary history of Archaea.</title>
        <authorList>
            <person name="Jay Z.J."/>
            <person name="Beam J.P."/>
            <person name="Dlakic M."/>
            <person name="Rusch D.B."/>
            <person name="Kozubal M.A."/>
            <person name="Inskeep W.P."/>
        </authorList>
    </citation>
    <scope>NUCLEOTIDE SEQUENCE [LARGE SCALE GENOMIC DNA]</scope>
    <source>
        <strain evidence="2">ECH_B_SAG-M15</strain>
    </source>
</reference>
<dbReference type="CDD" id="cd04179">
    <property type="entry name" value="DPM_DPG-synthase_like"/>
    <property type="match status" value="1"/>
</dbReference>
<dbReference type="InterPro" id="IPR029044">
    <property type="entry name" value="Nucleotide-diphossugar_trans"/>
</dbReference>
<sequence length="230" mass="25244">MCAECDGRHVSVVIPTLDEALTISSVIRDVRSILPRAEIIVVDGGSTDNTYEEALNAGAKVYISGEKGYGKAIIHGATHATRDIVVMVDGDNTYDLSTLKQLVARASAGSVVVGCRFHSKPQGMDLIGFVGNWLISRILNIVWGIRVVDSQSGLKVFPRELVTAFRQGDMTFSSEVLLRAKQFGIPISEVRIGDYRRRVKGSKSKLRKLPDGFAILRFILKERLTKPRSA</sequence>
<evidence type="ECO:0000313" key="3">
    <source>
        <dbReference type="Proteomes" id="UP000240490"/>
    </source>
</evidence>
<dbReference type="PANTHER" id="PTHR48090">
    <property type="entry name" value="UNDECAPRENYL-PHOSPHATE 4-DEOXY-4-FORMAMIDO-L-ARABINOSE TRANSFERASE-RELATED"/>
    <property type="match status" value="1"/>
</dbReference>
<name>A0A2R6AXU4_9ARCH</name>
<comment type="caution">
    <text evidence="2">The sequence shown here is derived from an EMBL/GenBank/DDBJ whole genome shotgun (WGS) entry which is preliminary data.</text>
</comment>
<dbReference type="InterPro" id="IPR001173">
    <property type="entry name" value="Glyco_trans_2-like"/>
</dbReference>
<dbReference type="Proteomes" id="UP000240490">
    <property type="component" value="Unassembled WGS sequence"/>
</dbReference>
<organism evidence="2 3">
    <name type="scientific">Candidatus Marsarchaeota G2 archaeon ECH_B_SAG-M15</name>
    <dbReference type="NCBI Taxonomy" id="1978162"/>
    <lineage>
        <taxon>Archaea</taxon>
        <taxon>Candidatus Marsarchaeota</taxon>
        <taxon>Candidatus Marsarchaeota group 2</taxon>
    </lineage>
</organism>
<dbReference type="SUPFAM" id="SSF53448">
    <property type="entry name" value="Nucleotide-diphospho-sugar transferases"/>
    <property type="match status" value="1"/>
</dbReference>
<feature type="domain" description="Glycosyltransferase 2-like" evidence="1">
    <location>
        <begin position="11"/>
        <end position="125"/>
    </location>
</feature>